<dbReference type="Pfam" id="PF03729">
    <property type="entry name" value="DUF308"/>
    <property type="match status" value="1"/>
</dbReference>
<sequence length="173" mass="17786">MRDAGFGGKAMTTLGILTIILGVVALMAPSITGLSIAVFIGALVLVGGIFRLIWSFRAGSFGRGLVSIALGVLTVLAGVIMLSNPLLAAGMLTVLLAIYFIVDGIAEVLTGFGSSPESGRGWLILGGMVSILLGVILWAQYPLSGDWALGILFGIKLVFIGLIIVSGARAVRV</sequence>
<keyword evidence="1" id="KW-1133">Transmembrane helix</keyword>
<feature type="transmembrane region" description="Helical" evidence="1">
    <location>
        <begin position="147"/>
        <end position="168"/>
    </location>
</feature>
<dbReference type="OrthoDB" id="9815400at2"/>
<dbReference type="RefSeq" id="WP_091383858.1">
    <property type="nucleotide sequence ID" value="NZ_FNQO01000001.1"/>
</dbReference>
<dbReference type="InterPro" id="IPR052712">
    <property type="entry name" value="Acid_resist_chaperone_HdeD"/>
</dbReference>
<keyword evidence="1" id="KW-0472">Membrane</keyword>
<dbReference type="InterPro" id="IPR005325">
    <property type="entry name" value="DUF308_memb"/>
</dbReference>
<feature type="transmembrane region" description="Helical" evidence="1">
    <location>
        <begin position="34"/>
        <end position="54"/>
    </location>
</feature>
<keyword evidence="1" id="KW-0812">Transmembrane</keyword>
<protein>
    <submittedName>
        <fullName evidence="2">Uncharacterized membrane protein HdeD, DUF308 family</fullName>
    </submittedName>
</protein>
<evidence type="ECO:0000256" key="1">
    <source>
        <dbReference type="SAM" id="Phobius"/>
    </source>
</evidence>
<name>A0A1H3VPD4_9GAMM</name>
<feature type="transmembrane region" description="Helical" evidence="1">
    <location>
        <begin position="12"/>
        <end position="28"/>
    </location>
</feature>
<evidence type="ECO:0000313" key="2">
    <source>
        <dbReference type="EMBL" id="SDZ75962.1"/>
    </source>
</evidence>
<dbReference type="STRING" id="658218.SAMN05216562_0086"/>
<proteinExistence type="predicted"/>
<dbReference type="AlphaFoldDB" id="A0A1H3VPD4"/>
<dbReference type="PANTHER" id="PTHR34989:SF1">
    <property type="entry name" value="PROTEIN HDED"/>
    <property type="match status" value="1"/>
</dbReference>
<keyword evidence="3" id="KW-1185">Reference proteome</keyword>
<evidence type="ECO:0000313" key="3">
    <source>
        <dbReference type="Proteomes" id="UP000198658"/>
    </source>
</evidence>
<organism evidence="2 3">
    <name type="scientific">Microbulbifer marinus</name>
    <dbReference type="NCBI Taxonomy" id="658218"/>
    <lineage>
        <taxon>Bacteria</taxon>
        <taxon>Pseudomonadati</taxon>
        <taxon>Pseudomonadota</taxon>
        <taxon>Gammaproteobacteria</taxon>
        <taxon>Cellvibrionales</taxon>
        <taxon>Microbulbiferaceae</taxon>
        <taxon>Microbulbifer</taxon>
    </lineage>
</organism>
<dbReference type="PANTHER" id="PTHR34989">
    <property type="entry name" value="PROTEIN HDED"/>
    <property type="match status" value="1"/>
</dbReference>
<feature type="transmembrane region" description="Helical" evidence="1">
    <location>
        <begin position="61"/>
        <end position="82"/>
    </location>
</feature>
<feature type="transmembrane region" description="Helical" evidence="1">
    <location>
        <begin position="121"/>
        <end position="141"/>
    </location>
</feature>
<gene>
    <name evidence="2" type="ORF">SAMN05216562_0086</name>
</gene>
<dbReference type="EMBL" id="FNQO01000001">
    <property type="protein sequence ID" value="SDZ75962.1"/>
    <property type="molecule type" value="Genomic_DNA"/>
</dbReference>
<feature type="transmembrane region" description="Helical" evidence="1">
    <location>
        <begin position="88"/>
        <end position="109"/>
    </location>
</feature>
<reference evidence="3" key="1">
    <citation type="submission" date="2016-10" db="EMBL/GenBank/DDBJ databases">
        <authorList>
            <person name="Varghese N."/>
            <person name="Submissions S."/>
        </authorList>
    </citation>
    <scope>NUCLEOTIDE SEQUENCE [LARGE SCALE GENOMIC DNA]</scope>
    <source>
        <strain evidence="3">CGMCC 1.10657</strain>
    </source>
</reference>
<dbReference type="GO" id="GO:0005886">
    <property type="term" value="C:plasma membrane"/>
    <property type="evidence" value="ECO:0007669"/>
    <property type="project" value="TreeGrafter"/>
</dbReference>
<accession>A0A1H3VPD4</accession>
<dbReference type="Proteomes" id="UP000198658">
    <property type="component" value="Unassembled WGS sequence"/>
</dbReference>